<dbReference type="AlphaFoldDB" id="A0A0D2IWK2"/>
<keyword evidence="2" id="KW-1185">Reference proteome</keyword>
<protein>
    <recommendedName>
        <fullName evidence="3">Glucose-inducible SAM-dependent methyltransferase Rrg1</fullName>
    </recommendedName>
</protein>
<gene>
    <name evidence="1" type="ORF">Z518_02400</name>
</gene>
<dbReference type="SUPFAM" id="SSF53335">
    <property type="entry name" value="S-adenosyl-L-methionine-dependent methyltransferases"/>
    <property type="match status" value="1"/>
</dbReference>
<name>A0A0D2IWK2_9EURO</name>
<dbReference type="PANTHER" id="PTHR14614">
    <property type="entry name" value="HEPATOCELLULAR CARCINOMA-ASSOCIATED ANTIGEN"/>
    <property type="match status" value="1"/>
</dbReference>
<organism evidence="1 2">
    <name type="scientific">Rhinocladiella mackenziei CBS 650.93</name>
    <dbReference type="NCBI Taxonomy" id="1442369"/>
    <lineage>
        <taxon>Eukaryota</taxon>
        <taxon>Fungi</taxon>
        <taxon>Dikarya</taxon>
        <taxon>Ascomycota</taxon>
        <taxon>Pezizomycotina</taxon>
        <taxon>Eurotiomycetes</taxon>
        <taxon>Chaetothyriomycetidae</taxon>
        <taxon>Chaetothyriales</taxon>
        <taxon>Herpotrichiellaceae</taxon>
        <taxon>Rhinocladiella</taxon>
    </lineage>
</organism>
<dbReference type="InterPro" id="IPR019410">
    <property type="entry name" value="Methyltransf_16"/>
</dbReference>
<dbReference type="OrthoDB" id="433955at2759"/>
<evidence type="ECO:0008006" key="3">
    <source>
        <dbReference type="Google" id="ProtNLM"/>
    </source>
</evidence>
<proteinExistence type="predicted"/>
<accession>A0A0D2IWK2</accession>
<dbReference type="STRING" id="1442369.A0A0D2IWK2"/>
<sequence>MGSGPADAILRHVYDLPQLYQKPSASALLHALGLLSSDAPNFSITNNVSRRPVEEQGVPRYLTSIVSSSLNWIEDEAVKDSIWNAASTRLSERSGRNAMPPMTRSFIVQGDLTVSLHEPSLTEDNLGLKTWTSSLMLSRRLAEFRRFIPHRRPRVLELGAGTGLVGISAACIWHTHVQLTDLPEIVPNLQRNLEQNRGLVEKNHGSVDARALDWADEIDRPSNDPERFPVILAADPIYSPEHPELLVSTIRRWICRDIEARFIVGLPLRDRYEGERQGLRENLQKKAFDLIVEGTDSGFDDWHDQDGNPAEVVCWWSVWKPSDLA</sequence>
<reference evidence="1 2" key="1">
    <citation type="submission" date="2015-01" db="EMBL/GenBank/DDBJ databases">
        <title>The Genome Sequence of Rhinocladiella mackenzie CBS 650.93.</title>
        <authorList>
            <consortium name="The Broad Institute Genomics Platform"/>
            <person name="Cuomo C."/>
            <person name="de Hoog S."/>
            <person name="Gorbushina A."/>
            <person name="Stielow B."/>
            <person name="Teixiera M."/>
            <person name="Abouelleil A."/>
            <person name="Chapman S.B."/>
            <person name="Priest M."/>
            <person name="Young S.K."/>
            <person name="Wortman J."/>
            <person name="Nusbaum C."/>
            <person name="Birren B."/>
        </authorList>
    </citation>
    <scope>NUCLEOTIDE SEQUENCE [LARGE SCALE GENOMIC DNA]</scope>
    <source>
        <strain evidence="1 2">CBS 650.93</strain>
    </source>
</reference>
<dbReference type="CDD" id="cd02440">
    <property type="entry name" value="AdoMet_MTases"/>
    <property type="match status" value="1"/>
</dbReference>
<dbReference type="HOGENOM" id="CLU_049351_1_1_1"/>
<dbReference type="VEuPathDB" id="FungiDB:Z518_02400"/>
<dbReference type="Proteomes" id="UP000053617">
    <property type="component" value="Unassembled WGS sequence"/>
</dbReference>
<dbReference type="GO" id="GO:0008757">
    <property type="term" value="F:S-adenosylmethionine-dependent methyltransferase activity"/>
    <property type="evidence" value="ECO:0007669"/>
    <property type="project" value="UniProtKB-ARBA"/>
</dbReference>
<dbReference type="EMBL" id="KN847476">
    <property type="protein sequence ID" value="KIX07746.1"/>
    <property type="molecule type" value="Genomic_DNA"/>
</dbReference>
<dbReference type="RefSeq" id="XP_013274882.1">
    <property type="nucleotide sequence ID" value="XM_013419428.1"/>
</dbReference>
<dbReference type="PANTHER" id="PTHR14614:SF156">
    <property type="entry name" value="PROTEIN-LYSINE N-METHYLTRANSFERASE EFM2"/>
    <property type="match status" value="1"/>
</dbReference>
<dbReference type="Pfam" id="PF10294">
    <property type="entry name" value="Methyltransf_16"/>
    <property type="match status" value="1"/>
</dbReference>
<dbReference type="GO" id="GO:0005829">
    <property type="term" value="C:cytosol"/>
    <property type="evidence" value="ECO:0007669"/>
    <property type="project" value="TreeGrafter"/>
</dbReference>
<evidence type="ECO:0000313" key="2">
    <source>
        <dbReference type="Proteomes" id="UP000053617"/>
    </source>
</evidence>
<evidence type="ECO:0000313" key="1">
    <source>
        <dbReference type="EMBL" id="KIX07746.1"/>
    </source>
</evidence>
<dbReference type="InterPro" id="IPR029063">
    <property type="entry name" value="SAM-dependent_MTases_sf"/>
</dbReference>
<dbReference type="GeneID" id="25290471"/>
<dbReference type="Gene3D" id="3.40.50.150">
    <property type="entry name" value="Vaccinia Virus protein VP39"/>
    <property type="match status" value="1"/>
</dbReference>